<dbReference type="CDD" id="cd00114">
    <property type="entry name" value="LIGANc"/>
    <property type="match status" value="1"/>
</dbReference>
<comment type="caution">
    <text evidence="15">The sequence shown here is derived from an EMBL/GenBank/DDBJ whole genome shotgun (WGS) entry which is preliminary data.</text>
</comment>
<dbReference type="Pfam" id="PF01653">
    <property type="entry name" value="DNA_ligase_aden"/>
    <property type="match status" value="1"/>
</dbReference>
<comment type="cofactor">
    <cofactor evidence="12">
        <name>Mg(2+)</name>
        <dbReference type="ChEBI" id="CHEBI:18420"/>
    </cofactor>
    <cofactor evidence="12">
        <name>Mn(2+)</name>
        <dbReference type="ChEBI" id="CHEBI:29035"/>
    </cofactor>
</comment>
<dbReference type="PROSITE" id="PS01056">
    <property type="entry name" value="DNA_LIGASE_N2"/>
    <property type="match status" value="1"/>
</dbReference>
<feature type="binding site" evidence="12">
    <location>
        <position position="326"/>
    </location>
    <ligand>
        <name>NAD(+)</name>
        <dbReference type="ChEBI" id="CHEBI:57540"/>
    </ligand>
</feature>
<evidence type="ECO:0000313" key="15">
    <source>
        <dbReference type="EMBL" id="MBH8589490.1"/>
    </source>
</evidence>
<accession>A0ABS0QJN7</accession>
<dbReference type="EMBL" id="JAECVU010000008">
    <property type="protein sequence ID" value="MBH8589490.1"/>
    <property type="molecule type" value="Genomic_DNA"/>
</dbReference>
<dbReference type="InterPro" id="IPR003583">
    <property type="entry name" value="Hlx-hairpin-Hlx_DNA-bd_motif"/>
</dbReference>
<dbReference type="NCBIfam" id="TIGR00575">
    <property type="entry name" value="dnlj"/>
    <property type="match status" value="1"/>
</dbReference>
<dbReference type="InterPro" id="IPR012340">
    <property type="entry name" value="NA-bd_OB-fold"/>
</dbReference>
<evidence type="ECO:0000256" key="4">
    <source>
        <dbReference type="ARBA" id="ARBA00022723"/>
    </source>
</evidence>
<feature type="domain" description="BRCT" evidence="14">
    <location>
        <begin position="607"/>
        <end position="689"/>
    </location>
</feature>
<keyword evidence="9 12" id="KW-0234">DNA repair</keyword>
<feature type="active site" description="N6-AMP-lysine intermediate" evidence="12">
    <location>
        <position position="131"/>
    </location>
</feature>
<dbReference type="GO" id="GO:0003911">
    <property type="term" value="F:DNA ligase (NAD+) activity"/>
    <property type="evidence" value="ECO:0007669"/>
    <property type="project" value="UniProtKB-EC"/>
</dbReference>
<evidence type="ECO:0000256" key="7">
    <source>
        <dbReference type="ARBA" id="ARBA00022842"/>
    </source>
</evidence>
<dbReference type="Pfam" id="PF12826">
    <property type="entry name" value="HHH_2"/>
    <property type="match status" value="1"/>
</dbReference>
<keyword evidence="2 12" id="KW-0436">Ligase</keyword>
<dbReference type="Gene3D" id="3.40.50.10190">
    <property type="entry name" value="BRCT domain"/>
    <property type="match status" value="1"/>
</dbReference>
<dbReference type="NCBIfam" id="NF005932">
    <property type="entry name" value="PRK07956.1"/>
    <property type="match status" value="1"/>
</dbReference>
<name>A0ABS0QJN7_THEVU</name>
<dbReference type="Gene3D" id="1.10.150.20">
    <property type="entry name" value="5' to 3' exonuclease, C-terminal subdomain"/>
    <property type="match status" value="2"/>
</dbReference>
<dbReference type="SUPFAM" id="SSF50249">
    <property type="entry name" value="Nucleic acid-binding proteins"/>
    <property type="match status" value="1"/>
</dbReference>
<evidence type="ECO:0000256" key="13">
    <source>
        <dbReference type="RuleBase" id="RU000618"/>
    </source>
</evidence>
<dbReference type="InterPro" id="IPR001679">
    <property type="entry name" value="DNA_ligase"/>
</dbReference>
<dbReference type="SUPFAM" id="SSF47781">
    <property type="entry name" value="RuvA domain 2-like"/>
    <property type="match status" value="1"/>
</dbReference>
<dbReference type="InterPro" id="IPR004150">
    <property type="entry name" value="NAD_DNA_ligase_OB"/>
</dbReference>
<dbReference type="InterPro" id="IPR036420">
    <property type="entry name" value="BRCT_dom_sf"/>
</dbReference>
<keyword evidence="4 12" id="KW-0479">Metal-binding</keyword>
<feature type="binding site" evidence="12">
    <location>
        <begin position="98"/>
        <end position="99"/>
    </location>
    <ligand>
        <name>NAD(+)</name>
        <dbReference type="ChEBI" id="CHEBI:57540"/>
    </ligand>
</feature>
<dbReference type="HAMAP" id="MF_01588">
    <property type="entry name" value="DNA_ligase_A"/>
    <property type="match status" value="1"/>
</dbReference>
<dbReference type="InterPro" id="IPR013840">
    <property type="entry name" value="DNAligase_N"/>
</dbReference>
<comment type="catalytic activity">
    <reaction evidence="11 12 13">
        <text>NAD(+) + (deoxyribonucleotide)n-3'-hydroxyl + 5'-phospho-(deoxyribonucleotide)m = (deoxyribonucleotide)n+m + AMP + beta-nicotinamide D-nucleotide.</text>
        <dbReference type="EC" id="6.5.1.2"/>
    </reaction>
</comment>
<proteinExistence type="inferred from homology"/>
<feature type="binding site" evidence="12">
    <location>
        <position position="438"/>
    </location>
    <ligand>
        <name>Zn(2+)</name>
        <dbReference type="ChEBI" id="CHEBI:29105"/>
    </ligand>
</feature>
<dbReference type="CDD" id="cd17748">
    <property type="entry name" value="BRCT_DNA_ligase_like"/>
    <property type="match status" value="1"/>
</dbReference>
<dbReference type="InterPro" id="IPR010994">
    <property type="entry name" value="RuvA_2-like"/>
</dbReference>
<dbReference type="Gene3D" id="1.10.287.610">
    <property type="entry name" value="Helix hairpin bin"/>
    <property type="match status" value="1"/>
</dbReference>
<keyword evidence="5 12" id="KW-0227">DNA damage</keyword>
<evidence type="ECO:0000313" key="16">
    <source>
        <dbReference type="Proteomes" id="UP000641910"/>
    </source>
</evidence>
<dbReference type="InterPro" id="IPR013839">
    <property type="entry name" value="DNAligase_adenylation"/>
</dbReference>
<dbReference type="SUPFAM" id="SSF52113">
    <property type="entry name" value="BRCT domain"/>
    <property type="match status" value="1"/>
</dbReference>
<evidence type="ECO:0000259" key="14">
    <source>
        <dbReference type="PROSITE" id="PS50172"/>
    </source>
</evidence>
<comment type="function">
    <text evidence="1 12">DNA ligase that catalyzes the formation of phosphodiester linkages between 5'-phosphoryl and 3'-hydroxyl groups in double-stranded DNA using NAD as a coenzyme and as the energy source for the reaction. It is essential for DNA replication and repair of damaged DNA.</text>
</comment>
<feature type="binding site" evidence="12">
    <location>
        <begin position="49"/>
        <end position="53"/>
    </location>
    <ligand>
        <name>NAD(+)</name>
        <dbReference type="ChEBI" id="CHEBI:57540"/>
    </ligand>
</feature>
<reference evidence="15 16" key="1">
    <citation type="submission" date="2020-12" db="EMBL/GenBank/DDBJ databases">
        <title>WGS of Thermoactinomyces spp.</title>
        <authorList>
            <person name="Cheng K."/>
        </authorList>
    </citation>
    <scope>NUCLEOTIDE SEQUENCE [LARGE SCALE GENOMIC DNA]</scope>
    <source>
        <strain evidence="16">CICC 10650\ACCC 41061</strain>
    </source>
</reference>
<dbReference type="InterPro" id="IPR001357">
    <property type="entry name" value="BRCT_dom"/>
</dbReference>
<dbReference type="SMART" id="SM00292">
    <property type="entry name" value="BRCT"/>
    <property type="match status" value="1"/>
</dbReference>
<dbReference type="SMART" id="SM00278">
    <property type="entry name" value="HhH1"/>
    <property type="match status" value="3"/>
</dbReference>
<feature type="binding site" evidence="12">
    <location>
        <position position="302"/>
    </location>
    <ligand>
        <name>NAD(+)</name>
        <dbReference type="ChEBI" id="CHEBI:57540"/>
    </ligand>
</feature>
<dbReference type="Gene3D" id="6.20.10.30">
    <property type="match status" value="1"/>
</dbReference>
<dbReference type="InterPro" id="IPR018239">
    <property type="entry name" value="DNA_ligase_AS"/>
</dbReference>
<dbReference type="InterPro" id="IPR033136">
    <property type="entry name" value="DNA_ligase_CS"/>
</dbReference>
<dbReference type="SUPFAM" id="SSF56091">
    <property type="entry name" value="DNA ligase/mRNA capping enzyme, catalytic domain"/>
    <property type="match status" value="1"/>
</dbReference>
<keyword evidence="7 12" id="KW-0460">Magnesium</keyword>
<evidence type="ECO:0000256" key="12">
    <source>
        <dbReference type="HAMAP-Rule" id="MF_01588"/>
    </source>
</evidence>
<feature type="binding site" evidence="12">
    <location>
        <position position="129"/>
    </location>
    <ligand>
        <name>NAD(+)</name>
        <dbReference type="ChEBI" id="CHEBI:57540"/>
    </ligand>
</feature>
<gene>
    <name evidence="12 15" type="primary">ligA</name>
    <name evidence="15" type="ORF">I8U22_11795</name>
</gene>
<evidence type="ECO:0000256" key="8">
    <source>
        <dbReference type="ARBA" id="ARBA00023027"/>
    </source>
</evidence>
<sequence length="689" mass="76901">MLPSRKNDEQEDEVGLKLEEAKKRVLELHDEINEHNHRYYVLDDPAISDAEYDRLMRELMALEEKFPELKTPDSPTQRVGGEPLPYFEKVEHTAPMLSLGNAFDEQDLRDFDERVRKAAGRQNVRYVCELKIDGLAVSVKYEDGRFVLGSTRGDGITGEDITQNLKTIRSLPLRINEPLSIEVRGEAYMPRRAFERLNRERAENGEPLFANPRNAAAGSLRQLDPKLAARRTLDLFVYEIGQLEGHTVQTHTEGLQFLETLGFKVNPARQTVESVEEMLAFIEKWGKNRPDLPYEIDGIVIKVDELALRKQMGNTAKSPRWAIAYKFPAEEAVTRLLDITLNVGRTGVVTPTAVLEPVSLAGTTVQRASLHNEDLIREKDIRIHDYVVVKKAGDIIPEVVGVLTEKRTGGEKAFSMPEHCPECGSGLVRLEGEVALRCINPECPAQTREGIIHFVSRGAMNIEGLGEKVVTQLFNHGLVRSVADLYYLEKEDLLQLERMGEKSVQNLLEAIEKSKRNSLERLLFGLGIRFVGAKGAKILAQHFKHMDALMEAGMEELLALDEIGPKMADSVVTYMEKPEVRETINRLKEAGVNMEYKGPGADGEKAVASSPLAGKTVVITGTLQKMSRKEATDLLESLGANVTGSVSKKTDLLVAGEKAGSKLDKAKKLDVTIWDEETLLSHLPEEVRV</sequence>
<feature type="binding site" evidence="12">
    <location>
        <position position="443"/>
    </location>
    <ligand>
        <name>Zn(2+)</name>
        <dbReference type="ChEBI" id="CHEBI:29105"/>
    </ligand>
</feature>
<dbReference type="Pfam" id="PF03120">
    <property type="entry name" value="OB_DNA_ligase"/>
    <property type="match status" value="1"/>
</dbReference>
<evidence type="ECO:0000256" key="5">
    <source>
        <dbReference type="ARBA" id="ARBA00022763"/>
    </source>
</evidence>
<evidence type="ECO:0000256" key="1">
    <source>
        <dbReference type="ARBA" id="ARBA00004067"/>
    </source>
</evidence>
<evidence type="ECO:0000256" key="3">
    <source>
        <dbReference type="ARBA" id="ARBA00022705"/>
    </source>
</evidence>
<keyword evidence="8 12" id="KW-0520">NAD</keyword>
<dbReference type="Pfam" id="PF00533">
    <property type="entry name" value="BRCT"/>
    <property type="match status" value="1"/>
</dbReference>
<dbReference type="EC" id="6.5.1.2" evidence="12 13"/>
<dbReference type="InterPro" id="IPR004149">
    <property type="entry name" value="Znf_DNAligase_C4"/>
</dbReference>
<keyword evidence="3 12" id="KW-0235">DNA replication</keyword>
<evidence type="ECO:0000256" key="9">
    <source>
        <dbReference type="ARBA" id="ARBA00023204"/>
    </source>
</evidence>
<dbReference type="PROSITE" id="PS01055">
    <property type="entry name" value="DNA_LIGASE_N1"/>
    <property type="match status" value="1"/>
</dbReference>
<feature type="binding site" evidence="12">
    <location>
        <position position="420"/>
    </location>
    <ligand>
        <name>Zn(2+)</name>
        <dbReference type="ChEBI" id="CHEBI:29105"/>
    </ligand>
</feature>
<dbReference type="Proteomes" id="UP000641910">
    <property type="component" value="Unassembled WGS sequence"/>
</dbReference>
<evidence type="ECO:0000256" key="2">
    <source>
        <dbReference type="ARBA" id="ARBA00022598"/>
    </source>
</evidence>
<comment type="similarity">
    <text evidence="12">Belongs to the NAD-dependent DNA ligase family. LigA subfamily.</text>
</comment>
<protein>
    <recommendedName>
        <fullName evidence="12 13">DNA ligase</fullName>
        <ecNumber evidence="12 13">6.5.1.2</ecNumber>
    </recommendedName>
    <alternativeName>
        <fullName evidence="12">Polydeoxyribonucleotide synthase [NAD(+)]</fullName>
    </alternativeName>
</protein>
<feature type="binding site" evidence="12">
    <location>
        <position position="152"/>
    </location>
    <ligand>
        <name>NAD(+)</name>
        <dbReference type="ChEBI" id="CHEBI:57540"/>
    </ligand>
</feature>
<dbReference type="Gene3D" id="2.40.50.140">
    <property type="entry name" value="Nucleic acid-binding proteins"/>
    <property type="match status" value="1"/>
</dbReference>
<dbReference type="PIRSF" id="PIRSF001604">
    <property type="entry name" value="LigA"/>
    <property type="match status" value="1"/>
</dbReference>
<feature type="binding site" evidence="12">
    <location>
        <position position="423"/>
    </location>
    <ligand>
        <name>Zn(2+)</name>
        <dbReference type="ChEBI" id="CHEBI:29105"/>
    </ligand>
</feature>
<organism evidence="15 16">
    <name type="scientific">Thermoactinomyces vulgaris</name>
    <dbReference type="NCBI Taxonomy" id="2026"/>
    <lineage>
        <taxon>Bacteria</taxon>
        <taxon>Bacillati</taxon>
        <taxon>Bacillota</taxon>
        <taxon>Bacilli</taxon>
        <taxon>Bacillales</taxon>
        <taxon>Thermoactinomycetaceae</taxon>
        <taxon>Thermoactinomyces</taxon>
    </lineage>
</organism>
<keyword evidence="10 12" id="KW-0464">Manganese</keyword>
<keyword evidence="6 12" id="KW-0862">Zinc</keyword>
<keyword evidence="16" id="KW-1185">Reference proteome</keyword>
<feature type="binding site" evidence="12">
    <location>
        <position position="186"/>
    </location>
    <ligand>
        <name>NAD(+)</name>
        <dbReference type="ChEBI" id="CHEBI:57540"/>
    </ligand>
</feature>
<evidence type="ECO:0000256" key="10">
    <source>
        <dbReference type="ARBA" id="ARBA00023211"/>
    </source>
</evidence>
<dbReference type="PANTHER" id="PTHR23389">
    <property type="entry name" value="CHROMOSOME TRANSMISSION FIDELITY FACTOR 18"/>
    <property type="match status" value="1"/>
</dbReference>
<dbReference type="Pfam" id="PF14520">
    <property type="entry name" value="HHH_5"/>
    <property type="match status" value="1"/>
</dbReference>
<dbReference type="SMART" id="SM00532">
    <property type="entry name" value="LIGANc"/>
    <property type="match status" value="1"/>
</dbReference>
<evidence type="ECO:0000256" key="6">
    <source>
        <dbReference type="ARBA" id="ARBA00022833"/>
    </source>
</evidence>
<evidence type="ECO:0000256" key="11">
    <source>
        <dbReference type="ARBA" id="ARBA00034005"/>
    </source>
</evidence>
<dbReference type="RefSeq" id="WP_121874473.1">
    <property type="nucleotide sequence ID" value="NZ_JACEIS010000006.1"/>
</dbReference>
<dbReference type="PROSITE" id="PS50172">
    <property type="entry name" value="BRCT"/>
    <property type="match status" value="1"/>
</dbReference>
<dbReference type="Gene3D" id="3.30.470.30">
    <property type="entry name" value="DNA ligase/mRNA capping enzyme"/>
    <property type="match status" value="1"/>
</dbReference>
<dbReference type="Pfam" id="PF03119">
    <property type="entry name" value="DNA_ligase_ZBD"/>
    <property type="match status" value="1"/>
</dbReference>
<dbReference type="PANTHER" id="PTHR23389:SF9">
    <property type="entry name" value="DNA LIGASE"/>
    <property type="match status" value="1"/>
</dbReference>
<dbReference type="InterPro" id="IPR041663">
    <property type="entry name" value="DisA/LigA_HHH"/>
</dbReference>